<name>A0A6H2A1B1_9ZZZZ</name>
<reference evidence="1" key="1">
    <citation type="submission" date="2020-03" db="EMBL/GenBank/DDBJ databases">
        <title>The deep terrestrial virosphere.</title>
        <authorList>
            <person name="Holmfeldt K."/>
            <person name="Nilsson E."/>
            <person name="Simone D."/>
            <person name="Lopez-Fernandez M."/>
            <person name="Wu X."/>
            <person name="de Brujin I."/>
            <person name="Lundin D."/>
            <person name="Andersson A."/>
            <person name="Bertilsson S."/>
            <person name="Dopson M."/>
        </authorList>
    </citation>
    <scope>NUCLEOTIDE SEQUENCE</scope>
    <source>
        <strain evidence="1">TM448A04255</strain>
    </source>
</reference>
<proteinExistence type="predicted"/>
<dbReference type="EMBL" id="MT144467">
    <property type="protein sequence ID" value="QJA53973.1"/>
    <property type="molecule type" value="Genomic_DNA"/>
</dbReference>
<organism evidence="1">
    <name type="scientific">viral metagenome</name>
    <dbReference type="NCBI Taxonomy" id="1070528"/>
    <lineage>
        <taxon>unclassified sequences</taxon>
        <taxon>metagenomes</taxon>
        <taxon>organismal metagenomes</taxon>
    </lineage>
</organism>
<protein>
    <submittedName>
        <fullName evidence="1">Uncharacterized protein</fullName>
    </submittedName>
</protein>
<accession>A0A6H2A1B1</accession>
<evidence type="ECO:0000313" key="1">
    <source>
        <dbReference type="EMBL" id="QJA53973.1"/>
    </source>
</evidence>
<dbReference type="AlphaFoldDB" id="A0A6H2A1B1"/>
<gene>
    <name evidence="1" type="ORF">TM448A04255_0002</name>
</gene>
<sequence length="71" mass="8631">MNSQLFYIKYAMRVIADLYEAYNEIYNSVSPKDDFLNYKVYTDEIKRCVEELEMIEKASTREYRLERGLEK</sequence>